<dbReference type="OrthoDB" id="6359816at2759"/>
<reference evidence="1" key="2">
    <citation type="submission" date="2020-11" db="EMBL/GenBank/DDBJ databases">
        <authorList>
            <consortium name="DOE Joint Genome Institute"/>
            <person name="Kuo A."/>
            <person name="Miyauchi S."/>
            <person name="Kiss E."/>
            <person name="Drula E."/>
            <person name="Kohler A."/>
            <person name="Sanchez-Garcia M."/>
            <person name="Andreopoulos B."/>
            <person name="Barry K.W."/>
            <person name="Bonito G."/>
            <person name="Buee M."/>
            <person name="Carver A."/>
            <person name="Chen C."/>
            <person name="Cichocki N."/>
            <person name="Clum A."/>
            <person name="Culley D."/>
            <person name="Crous P.W."/>
            <person name="Fauchery L."/>
            <person name="Girlanda M."/>
            <person name="Hayes R."/>
            <person name="Keri Z."/>
            <person name="Labutti K."/>
            <person name="Lipzen A."/>
            <person name="Lombard V."/>
            <person name="Magnuson J."/>
            <person name="Maillard F."/>
            <person name="Morin E."/>
            <person name="Murat C."/>
            <person name="Nolan M."/>
            <person name="Ohm R."/>
            <person name="Pangilinan J."/>
            <person name="Pereira M."/>
            <person name="Perotto S."/>
            <person name="Peter M."/>
            <person name="Riley R."/>
            <person name="Sitrit Y."/>
            <person name="Stielow B."/>
            <person name="Szollosi G."/>
            <person name="Zifcakova L."/>
            <person name="Stursova M."/>
            <person name="Spatafora J.W."/>
            <person name="Tedersoo L."/>
            <person name="Vaario L.-M."/>
            <person name="Yamada A."/>
            <person name="Yan M."/>
            <person name="Wang P."/>
            <person name="Xu J."/>
            <person name="Bruns T."/>
            <person name="Baldrian P."/>
            <person name="Vilgalys R."/>
            <person name="Henrissat B."/>
            <person name="Grigoriev I.V."/>
            <person name="Hibbett D."/>
            <person name="Nagy L.G."/>
            <person name="Martin F.M."/>
        </authorList>
    </citation>
    <scope>NUCLEOTIDE SEQUENCE</scope>
    <source>
        <strain evidence="1">UH-Tt-Lm1</strain>
    </source>
</reference>
<organism evidence="1 2">
    <name type="scientific">Thelephora terrestris</name>
    <dbReference type="NCBI Taxonomy" id="56493"/>
    <lineage>
        <taxon>Eukaryota</taxon>
        <taxon>Fungi</taxon>
        <taxon>Dikarya</taxon>
        <taxon>Basidiomycota</taxon>
        <taxon>Agaricomycotina</taxon>
        <taxon>Agaricomycetes</taxon>
        <taxon>Thelephorales</taxon>
        <taxon>Thelephoraceae</taxon>
        <taxon>Thelephora</taxon>
    </lineage>
</organism>
<reference evidence="1" key="1">
    <citation type="journal article" date="2020" name="Nat. Commun.">
        <title>Large-scale genome sequencing of mycorrhizal fungi provides insights into the early evolution of symbiotic traits.</title>
        <authorList>
            <person name="Miyauchi S."/>
            <person name="Kiss E."/>
            <person name="Kuo A."/>
            <person name="Drula E."/>
            <person name="Kohler A."/>
            <person name="Sanchez-Garcia M."/>
            <person name="Morin E."/>
            <person name="Andreopoulos B."/>
            <person name="Barry K.W."/>
            <person name="Bonito G."/>
            <person name="Buee M."/>
            <person name="Carver A."/>
            <person name="Chen C."/>
            <person name="Cichocki N."/>
            <person name="Clum A."/>
            <person name="Culley D."/>
            <person name="Crous P.W."/>
            <person name="Fauchery L."/>
            <person name="Girlanda M."/>
            <person name="Hayes R.D."/>
            <person name="Keri Z."/>
            <person name="LaButti K."/>
            <person name="Lipzen A."/>
            <person name="Lombard V."/>
            <person name="Magnuson J."/>
            <person name="Maillard F."/>
            <person name="Murat C."/>
            <person name="Nolan M."/>
            <person name="Ohm R.A."/>
            <person name="Pangilinan J."/>
            <person name="Pereira M.F."/>
            <person name="Perotto S."/>
            <person name="Peter M."/>
            <person name="Pfister S."/>
            <person name="Riley R."/>
            <person name="Sitrit Y."/>
            <person name="Stielow J.B."/>
            <person name="Szollosi G."/>
            <person name="Zifcakova L."/>
            <person name="Stursova M."/>
            <person name="Spatafora J.W."/>
            <person name="Tedersoo L."/>
            <person name="Vaario L.M."/>
            <person name="Yamada A."/>
            <person name="Yan M."/>
            <person name="Wang P."/>
            <person name="Xu J."/>
            <person name="Bruns T."/>
            <person name="Baldrian P."/>
            <person name="Vilgalys R."/>
            <person name="Dunand C."/>
            <person name="Henrissat B."/>
            <person name="Grigoriev I.V."/>
            <person name="Hibbett D."/>
            <person name="Nagy L.G."/>
            <person name="Martin F.M."/>
        </authorList>
    </citation>
    <scope>NUCLEOTIDE SEQUENCE</scope>
    <source>
        <strain evidence="1">UH-Tt-Lm1</strain>
    </source>
</reference>
<gene>
    <name evidence="1" type="ORF">BJ322DRAFT_829530</name>
</gene>
<proteinExistence type="predicted"/>
<dbReference type="InterPro" id="IPR011333">
    <property type="entry name" value="SKP1/BTB/POZ_sf"/>
</dbReference>
<comment type="caution">
    <text evidence="1">The sequence shown here is derived from an EMBL/GenBank/DDBJ whole genome shotgun (WGS) entry which is preliminary data.</text>
</comment>
<dbReference type="EMBL" id="WIUZ02000007">
    <property type="protein sequence ID" value="KAF9785422.1"/>
    <property type="molecule type" value="Genomic_DNA"/>
</dbReference>
<protein>
    <recommendedName>
        <fullName evidence="3">BTB domain-containing protein</fullName>
    </recommendedName>
</protein>
<dbReference type="AlphaFoldDB" id="A0A9P6HHF1"/>
<evidence type="ECO:0000313" key="1">
    <source>
        <dbReference type="EMBL" id="KAF9785422.1"/>
    </source>
</evidence>
<dbReference type="Gene3D" id="3.30.710.10">
    <property type="entry name" value="Potassium Channel Kv1.1, Chain A"/>
    <property type="match status" value="1"/>
</dbReference>
<dbReference type="PANTHER" id="PTHR24413">
    <property type="entry name" value="SPECKLE-TYPE POZ PROTEIN"/>
    <property type="match status" value="1"/>
</dbReference>
<keyword evidence="2" id="KW-1185">Reference proteome</keyword>
<accession>A0A9P6HHF1</accession>
<name>A0A9P6HHF1_9AGAM</name>
<evidence type="ECO:0008006" key="3">
    <source>
        <dbReference type="Google" id="ProtNLM"/>
    </source>
</evidence>
<sequence length="374" mass="42589">MAATTALREALNRGMCSGNLVDTKIILYSRRENSGRVSRPKALYASSHVLKTVPYFNDLFSGDFAESQSKDFKSPIDEEEYREDYEYFSDSDLEDDEDEKTSFKHASKPEVHSFDPFATADEDKPGCENYEERLEKGKVVKVSDIAFVTFQAFLMYLYTNVIEFAPFGSQENRRSRSAEIINSSDEEVPRPSPKSIYRLADKYDVPALKTLALNHIQGQLAKCDIVEEAFSRFASRHDEIRNLYIQQLAYKWMEDSTTKATHSSVKEKINSFVKGDLERATEVLYELLEIASKDEELLAPTNTSPVIVRAVSHDNWTPVRTALIKSIREGVFFDRKYWARHYKAGDVLEPIYFSSACMGGNVQLLNKCTSKSIG</sequence>
<dbReference type="Proteomes" id="UP000736335">
    <property type="component" value="Unassembled WGS sequence"/>
</dbReference>
<evidence type="ECO:0000313" key="2">
    <source>
        <dbReference type="Proteomes" id="UP000736335"/>
    </source>
</evidence>